<protein>
    <submittedName>
        <fullName evidence="1">Uncharacterized protein</fullName>
    </submittedName>
</protein>
<name>A0A8S5N791_9CAUD</name>
<organism evidence="1">
    <name type="scientific">Myoviridae sp. ctiBE32</name>
    <dbReference type="NCBI Taxonomy" id="2826685"/>
    <lineage>
        <taxon>Viruses</taxon>
        <taxon>Duplodnaviria</taxon>
        <taxon>Heunggongvirae</taxon>
        <taxon>Uroviricota</taxon>
        <taxon>Caudoviricetes</taxon>
    </lineage>
</organism>
<reference evidence="1" key="1">
    <citation type="journal article" date="2021" name="Proc. Natl. Acad. Sci. U.S.A.">
        <title>A Catalog of Tens of Thousands of Viruses from Human Metagenomes Reveals Hidden Associations with Chronic Diseases.</title>
        <authorList>
            <person name="Tisza M.J."/>
            <person name="Buck C.B."/>
        </authorList>
    </citation>
    <scope>NUCLEOTIDE SEQUENCE</scope>
    <source>
        <strain evidence="1">CtiBE32</strain>
    </source>
</reference>
<sequence>MKSMQGSRKWQTIRFRESQNGITLDTHTIILLNGKLAVRNVTQKLMKATRFALNADSA</sequence>
<accession>A0A8S5N791</accession>
<evidence type="ECO:0000313" key="1">
    <source>
        <dbReference type="EMBL" id="DAD90537.1"/>
    </source>
</evidence>
<proteinExistence type="predicted"/>
<dbReference type="EMBL" id="BK015088">
    <property type="protein sequence ID" value="DAD90537.1"/>
    <property type="molecule type" value="Genomic_DNA"/>
</dbReference>